<feature type="domain" description="DUF11" evidence="1">
    <location>
        <begin position="662"/>
        <end position="754"/>
    </location>
</feature>
<dbReference type="Gene3D" id="2.60.40.1170">
    <property type="entry name" value="Mu homology domain, subdomain B"/>
    <property type="match status" value="1"/>
</dbReference>
<evidence type="ECO:0000259" key="1">
    <source>
        <dbReference type="Pfam" id="PF01345"/>
    </source>
</evidence>
<dbReference type="InterPro" id="IPR026341">
    <property type="entry name" value="T9SS_type_B"/>
</dbReference>
<dbReference type="Pfam" id="PF13585">
    <property type="entry name" value="CHU_C"/>
    <property type="match status" value="1"/>
</dbReference>
<evidence type="ECO:0000313" key="3">
    <source>
        <dbReference type="EMBL" id="UUV20496.1"/>
    </source>
</evidence>
<dbReference type="RefSeq" id="WP_257498397.1">
    <property type="nucleotide sequence ID" value="NZ_CP102382.1"/>
</dbReference>
<dbReference type="InterPro" id="IPR047589">
    <property type="entry name" value="DUF11_rpt"/>
</dbReference>
<evidence type="ECO:0000313" key="4">
    <source>
        <dbReference type="Proteomes" id="UP001317001"/>
    </source>
</evidence>
<name>A0ABY5NPK9_9FLAO</name>
<sequence length="852" mass="92942">MKNIYILILLLFSSVCFGQYYEQHYIAPAPWQYWNNANEIVIGTIEPNVNVVVQVSKSDGTLVTTLNVTENNPVSYIFTGAFTTTPKNNLNIIENDKGLIIEATHPVMVNVRNIASDAVGSTVANIKGNASLVSFGSEGLGLEFRVGYYRNSVQGLNMGAPVYSVMATEDNTLVNLPASTISLNKGQSYLFNAPMGSLINADKPLVMNTGNYGDTPQICGAAGQDGEDGTFDQIAPLQSLGTKYMVVRGEGSVPTIAQSQQGFGSEQTTIVASKNNTIVTIQNFNANGTVAGAPLSMFLNTGDSYTFYHGNGLDLLSSSMITSDQPIIVYSGTAVDCETDISTVLPIGGCSGSLNIQTKKFIDYNNGNLPYYGFCIIESNTVPVFVNGQNIEVLTGNLRVPIGTTGFYLITFDNVQINNPANLIITSTLPLTSSLVQQGGGFSMSAFFSSFGEAADPPVFAKRNSDCSVTLEAEDGYSQYVWYKDEINYQTTTKNTLQVTQSGSYSVQVMRDCGLSNVSVALDVEIEPCSDLEVVKERTYQKDLDVTFTITVTNRNPHFTEPNAIATDILPQGLVYVNSTTTKGVYNNTTGIWNIGSLAPNESQTLVIDCTIGSSGDYVNTSTVAGDFEDTNTKNNKDTATVEALVADLDAVKDDFRELYIPNDYLEYSIKVTNKGPQRALNVLVKDEMPHATTEMSWSGNGKSGTGDLIDIINALNPNDVVEYKVRLRVPADHKGVFTNSVDVSSEYVVDPNPVCTRCSDTDLPEFNIPRGISPNGDGDNDYLDLSYFFVSRIVIFNRYGQEVYSKNNYTNEWYGQDNNNRILPSGTYFYTAYILNNPYKTGYIEVIREVR</sequence>
<accession>A0ABY5NPK9</accession>
<dbReference type="Proteomes" id="UP001317001">
    <property type="component" value="Chromosome"/>
</dbReference>
<feature type="domain" description="DUF11" evidence="1">
    <location>
        <begin position="533"/>
        <end position="642"/>
    </location>
</feature>
<keyword evidence="4" id="KW-1185">Reference proteome</keyword>
<feature type="domain" description="IgGFc-binding protein N-terminal" evidence="2">
    <location>
        <begin position="140"/>
        <end position="249"/>
    </location>
</feature>
<dbReference type="InterPro" id="IPR035234">
    <property type="entry name" value="IgGFc-bd_N"/>
</dbReference>
<reference evidence="3 4" key="1">
    <citation type="submission" date="2022-08" db="EMBL/GenBank/DDBJ databases">
        <title>Myroides zhujiangensis sp. nov., a novel bacterium isolated from sediment in the Pearl River Estuary.</title>
        <authorList>
            <person name="Cui L."/>
        </authorList>
    </citation>
    <scope>NUCLEOTIDE SEQUENCE [LARGE SCALE GENOMIC DNA]</scope>
    <source>
        <strain evidence="3 4">SCSIO 72103</strain>
    </source>
</reference>
<dbReference type="Pfam" id="PF17517">
    <property type="entry name" value="IgGFc_binding"/>
    <property type="match status" value="2"/>
</dbReference>
<dbReference type="EMBL" id="CP102382">
    <property type="protein sequence ID" value="UUV20496.1"/>
    <property type="molecule type" value="Genomic_DNA"/>
</dbReference>
<proteinExistence type="predicted"/>
<protein>
    <submittedName>
        <fullName evidence="3">Gliding motility-associated C-terminal domain-containing protein</fullName>
    </submittedName>
</protein>
<dbReference type="Pfam" id="PF01345">
    <property type="entry name" value="DUF11"/>
    <property type="match status" value="2"/>
</dbReference>
<dbReference type="NCBIfam" id="TIGR04131">
    <property type="entry name" value="Bac_Flav_CTERM"/>
    <property type="match status" value="1"/>
</dbReference>
<dbReference type="InterPro" id="IPR001434">
    <property type="entry name" value="OmcB-like_DUF11"/>
</dbReference>
<dbReference type="NCBIfam" id="TIGR01451">
    <property type="entry name" value="B_ant_repeat"/>
    <property type="match status" value="2"/>
</dbReference>
<organism evidence="3 4">
    <name type="scientific">Paenimyroides aestuarii</name>
    <dbReference type="NCBI Taxonomy" id="2968490"/>
    <lineage>
        <taxon>Bacteria</taxon>
        <taxon>Pseudomonadati</taxon>
        <taxon>Bacteroidota</taxon>
        <taxon>Flavobacteriia</taxon>
        <taxon>Flavobacteriales</taxon>
        <taxon>Flavobacteriaceae</taxon>
        <taxon>Paenimyroides</taxon>
    </lineage>
</organism>
<feature type="domain" description="IgGFc-binding protein N-terminal" evidence="2">
    <location>
        <begin position="261"/>
        <end position="341"/>
    </location>
</feature>
<evidence type="ECO:0000259" key="2">
    <source>
        <dbReference type="Pfam" id="PF17517"/>
    </source>
</evidence>
<gene>
    <name evidence="3" type="ORF">NPX36_08965</name>
</gene>